<dbReference type="EMBL" id="JAPWTK010000031">
    <property type="protein sequence ID" value="KAJ8956330.1"/>
    <property type="molecule type" value="Genomic_DNA"/>
</dbReference>
<accession>A0AAV8YYZ4</accession>
<feature type="domain" description="G-patch" evidence="2">
    <location>
        <begin position="26"/>
        <end position="72"/>
    </location>
</feature>
<dbReference type="Pfam" id="PF01585">
    <property type="entry name" value="G-patch"/>
    <property type="match status" value="1"/>
</dbReference>
<feature type="region of interest" description="Disordered" evidence="1">
    <location>
        <begin position="1"/>
        <end position="22"/>
    </location>
</feature>
<dbReference type="InterPro" id="IPR000467">
    <property type="entry name" value="G_patch_dom"/>
</dbReference>
<proteinExistence type="predicted"/>
<evidence type="ECO:0000259" key="2">
    <source>
        <dbReference type="PROSITE" id="PS50174"/>
    </source>
</evidence>
<feature type="compositionally biased region" description="Basic residues" evidence="1">
    <location>
        <begin position="329"/>
        <end position="340"/>
    </location>
</feature>
<dbReference type="SMART" id="SM00443">
    <property type="entry name" value="G_patch"/>
    <property type="match status" value="1"/>
</dbReference>
<dbReference type="InterPro" id="IPR050656">
    <property type="entry name" value="PINX1"/>
</dbReference>
<feature type="region of interest" description="Disordered" evidence="1">
    <location>
        <begin position="162"/>
        <end position="269"/>
    </location>
</feature>
<gene>
    <name evidence="3" type="ORF">NQ318_015068</name>
</gene>
<evidence type="ECO:0000313" key="4">
    <source>
        <dbReference type="Proteomes" id="UP001162162"/>
    </source>
</evidence>
<comment type="caution">
    <text evidence="3">The sequence shown here is derived from an EMBL/GenBank/DDBJ whole genome shotgun (WGS) entry which is preliminary data.</text>
</comment>
<dbReference type="PANTHER" id="PTHR23149:SF27">
    <property type="entry name" value="PIN2_TERF1-INTERACTING TELOMERASE INHIBITOR 1"/>
    <property type="match status" value="1"/>
</dbReference>
<protein>
    <recommendedName>
        <fullName evidence="2">G-patch domain-containing protein</fullName>
    </recommendedName>
</protein>
<dbReference type="AlphaFoldDB" id="A0AAV8YYZ4"/>
<dbReference type="GO" id="GO:0010521">
    <property type="term" value="F:telomerase inhibitor activity"/>
    <property type="evidence" value="ECO:0007669"/>
    <property type="project" value="TreeGrafter"/>
</dbReference>
<name>A0AAV8YYZ4_9CUCU</name>
<keyword evidence="4" id="KW-1185">Reference proteome</keyword>
<feature type="compositionally biased region" description="Basic and acidic residues" evidence="1">
    <location>
        <begin position="315"/>
        <end position="328"/>
    </location>
</feature>
<dbReference type="PANTHER" id="PTHR23149">
    <property type="entry name" value="G PATCH DOMAIN CONTAINING PROTEIN"/>
    <property type="match status" value="1"/>
</dbReference>
<feature type="compositionally biased region" description="Basic and acidic residues" evidence="1">
    <location>
        <begin position="299"/>
        <end position="308"/>
    </location>
</feature>
<dbReference type="Proteomes" id="UP001162162">
    <property type="component" value="Unassembled WGS sequence"/>
</dbReference>
<sequence>MSMLAERKRKQKWSLNPRGKEWSQDVNKFGQKMLEKMGWQQGKGLGAKEDGITEHIKVSYKNDSKGMGYNVASDQWTEHETNFTALLESLAGTVEKRDQVKLRSLEKKSESSRVRVHYHKFTRGKDLSSFSFHAGSMKDYFKKKMPTFGKSNGLVVGSNGVLKREESDSEQDARPSFSFSGKGESDSESNQYTGFGFKSEVKSGGDAKTSTFISYVNGDGDSPAQKKKKKKRNAEENEESSPKRSRRNSSKTPLTESVRNPAFDPLYTPIKIQKHVLTTIEETEQDSLCTVDSEIEFYKEESKTETPKKAKKKKGDSIDVIKEEDSTKAAKKKKKRKKTANKNPVEEPVNTLDFNPCELRVKKKKKKEKKDESAVDNPTFDATADESTDLRRYDIVPNPYEVQVLKQNKKKKEKRNKEGESVSQCVENGHEGKSSKRKEKSGHENSETEDAPRKRKKNNREEMDAIDNPGFNDSMEMSVESAQVEGEAKKKKKKKAALALENPSFEDCPEDSSGSQENAYEVKRKKKKELKLALENPAFDDAVDSSSVIFSEENPFEVKKKEEYALDNPHFNPNDSPEAEPGNNAFEVERKKKKSKKRKEESGVVNPALDLDSSSAEIKENVSVDVEESDLMLNIVTTPILAKPKAATMDGAYSITKVTAVKRRKSVRFSDVTQELIIPNNDDLRNLSDVESRNELFDINAQVLNSSMEEQSLNGNGLDNLAFDRRRNRLEENVESMAKTLDSCQAEVENDINERRLEELVVGEVGNPHGENERLPDGTRLKFKYAHFATLRTPFYQLDKVGAKKSYRHLIKGDIVVKFSNTNLHQIDGYGVKKGAVA</sequence>
<evidence type="ECO:0000256" key="1">
    <source>
        <dbReference type="SAM" id="MobiDB-lite"/>
    </source>
</evidence>
<feature type="region of interest" description="Disordered" evidence="1">
    <location>
        <begin position="299"/>
        <end position="522"/>
    </location>
</feature>
<dbReference type="PROSITE" id="PS50174">
    <property type="entry name" value="G_PATCH"/>
    <property type="match status" value="1"/>
</dbReference>
<feature type="region of interest" description="Disordered" evidence="1">
    <location>
        <begin position="560"/>
        <end position="608"/>
    </location>
</feature>
<dbReference type="GO" id="GO:0005730">
    <property type="term" value="C:nucleolus"/>
    <property type="evidence" value="ECO:0007669"/>
    <property type="project" value="TreeGrafter"/>
</dbReference>
<reference evidence="3" key="1">
    <citation type="journal article" date="2023" name="Insect Mol. Biol.">
        <title>Genome sequencing provides insights into the evolution of gene families encoding plant cell wall-degrading enzymes in longhorned beetles.</title>
        <authorList>
            <person name="Shin N.R."/>
            <person name="Okamura Y."/>
            <person name="Kirsch R."/>
            <person name="Pauchet Y."/>
        </authorList>
    </citation>
    <scope>NUCLEOTIDE SEQUENCE</scope>
    <source>
        <strain evidence="3">AMC_N1</strain>
    </source>
</reference>
<evidence type="ECO:0000313" key="3">
    <source>
        <dbReference type="EMBL" id="KAJ8956330.1"/>
    </source>
</evidence>
<dbReference type="GO" id="GO:0003676">
    <property type="term" value="F:nucleic acid binding"/>
    <property type="evidence" value="ECO:0007669"/>
    <property type="project" value="InterPro"/>
</dbReference>
<organism evidence="3 4">
    <name type="scientific">Aromia moschata</name>
    <dbReference type="NCBI Taxonomy" id="1265417"/>
    <lineage>
        <taxon>Eukaryota</taxon>
        <taxon>Metazoa</taxon>
        <taxon>Ecdysozoa</taxon>
        <taxon>Arthropoda</taxon>
        <taxon>Hexapoda</taxon>
        <taxon>Insecta</taxon>
        <taxon>Pterygota</taxon>
        <taxon>Neoptera</taxon>
        <taxon>Endopterygota</taxon>
        <taxon>Coleoptera</taxon>
        <taxon>Polyphaga</taxon>
        <taxon>Cucujiformia</taxon>
        <taxon>Chrysomeloidea</taxon>
        <taxon>Cerambycidae</taxon>
        <taxon>Cerambycinae</taxon>
        <taxon>Callichromatini</taxon>
        <taxon>Aromia</taxon>
    </lineage>
</organism>
<feature type="compositionally biased region" description="Basic and acidic residues" evidence="1">
    <location>
        <begin position="441"/>
        <end position="452"/>
    </location>
</feature>